<feature type="region of interest" description="Disordered" evidence="1">
    <location>
        <begin position="80"/>
        <end position="114"/>
    </location>
</feature>
<dbReference type="Proteomes" id="UP000887574">
    <property type="component" value="Unplaced"/>
</dbReference>
<protein>
    <submittedName>
        <fullName evidence="3">Uncharacterized protein</fullName>
    </submittedName>
</protein>
<evidence type="ECO:0000313" key="3">
    <source>
        <dbReference type="WBParaSite" id="jg24456"/>
    </source>
</evidence>
<accession>A0A915DXB3</accession>
<dbReference type="AlphaFoldDB" id="A0A915DXB3"/>
<sequence length="114" mass="12763">MDEPQQLCIEEAIAATKKRNSIALMKPEWGILRRGSRGQISGKKSASSYPLLAQYFPSPFLPPRHQTIMAEMPIAHCTQGHKKLSDTHMHLSAPPPFSSNESIIEKELASWHQS</sequence>
<evidence type="ECO:0000313" key="2">
    <source>
        <dbReference type="Proteomes" id="UP000887574"/>
    </source>
</evidence>
<organism evidence="2 3">
    <name type="scientific">Ditylenchus dipsaci</name>
    <dbReference type="NCBI Taxonomy" id="166011"/>
    <lineage>
        <taxon>Eukaryota</taxon>
        <taxon>Metazoa</taxon>
        <taxon>Ecdysozoa</taxon>
        <taxon>Nematoda</taxon>
        <taxon>Chromadorea</taxon>
        <taxon>Rhabditida</taxon>
        <taxon>Tylenchina</taxon>
        <taxon>Tylenchomorpha</taxon>
        <taxon>Sphaerularioidea</taxon>
        <taxon>Anguinidae</taxon>
        <taxon>Anguininae</taxon>
        <taxon>Ditylenchus</taxon>
    </lineage>
</organism>
<evidence type="ECO:0000256" key="1">
    <source>
        <dbReference type="SAM" id="MobiDB-lite"/>
    </source>
</evidence>
<name>A0A915DXB3_9BILA</name>
<proteinExistence type="predicted"/>
<reference evidence="3" key="1">
    <citation type="submission" date="2022-11" db="UniProtKB">
        <authorList>
            <consortium name="WormBaseParasite"/>
        </authorList>
    </citation>
    <scope>IDENTIFICATION</scope>
</reference>
<feature type="compositionally biased region" description="Basic and acidic residues" evidence="1">
    <location>
        <begin position="103"/>
        <end position="114"/>
    </location>
</feature>
<dbReference type="WBParaSite" id="jg24456">
    <property type="protein sequence ID" value="jg24456"/>
    <property type="gene ID" value="jg24456"/>
</dbReference>
<keyword evidence="2" id="KW-1185">Reference proteome</keyword>